<gene>
    <name evidence="2" type="ORF">FRACA_410014</name>
</gene>
<dbReference type="Proteomes" id="UP000234331">
    <property type="component" value="Unassembled WGS sequence"/>
</dbReference>
<proteinExistence type="predicted"/>
<evidence type="ECO:0000256" key="1">
    <source>
        <dbReference type="SAM" id="MobiDB-lite"/>
    </source>
</evidence>
<dbReference type="EMBL" id="FZMO01000346">
    <property type="protein sequence ID" value="SNQ50140.1"/>
    <property type="molecule type" value="Genomic_DNA"/>
</dbReference>
<organism evidence="2 3">
    <name type="scientific">Frankia canadensis</name>
    <dbReference type="NCBI Taxonomy" id="1836972"/>
    <lineage>
        <taxon>Bacteria</taxon>
        <taxon>Bacillati</taxon>
        <taxon>Actinomycetota</taxon>
        <taxon>Actinomycetes</taxon>
        <taxon>Frankiales</taxon>
        <taxon>Frankiaceae</taxon>
        <taxon>Frankia</taxon>
    </lineage>
</organism>
<accession>A0A2I2KWV6</accession>
<keyword evidence="3" id="KW-1185">Reference proteome</keyword>
<evidence type="ECO:0000313" key="2">
    <source>
        <dbReference type="EMBL" id="SNQ50140.1"/>
    </source>
</evidence>
<feature type="region of interest" description="Disordered" evidence="1">
    <location>
        <begin position="83"/>
        <end position="130"/>
    </location>
</feature>
<evidence type="ECO:0000313" key="3">
    <source>
        <dbReference type="Proteomes" id="UP000234331"/>
    </source>
</evidence>
<feature type="region of interest" description="Disordered" evidence="1">
    <location>
        <begin position="1"/>
        <end position="58"/>
    </location>
</feature>
<protein>
    <submittedName>
        <fullName evidence="2">Uncharacterized protein</fullName>
    </submittedName>
</protein>
<name>A0A2I2KWV6_9ACTN</name>
<reference evidence="2 3" key="1">
    <citation type="submission" date="2017-06" db="EMBL/GenBank/DDBJ databases">
        <authorList>
            <person name="Kim H.J."/>
            <person name="Triplett B.A."/>
        </authorList>
    </citation>
    <scope>NUCLEOTIDE SEQUENCE [LARGE SCALE GENOMIC DNA]</scope>
    <source>
        <strain evidence="2">FRACA_ARgP5</strain>
    </source>
</reference>
<sequence length="130" mass="13079">MSATWRRSRGPCETATAGLPARDGGPVESSPGGVVGRDRTGVSWAGGPESAAGGARSGLGVEHAASAVAAVPARRTLRLNHGCSSLDATVPPRRRPGAGRPSLASLPPASCEDDVPAQRPAPGIGCRRPR</sequence>
<dbReference type="AlphaFoldDB" id="A0A2I2KWV6"/>